<dbReference type="InterPro" id="IPR055356">
    <property type="entry name" value="ZP-N"/>
</dbReference>
<keyword evidence="12" id="KW-1185">Reference proteome</keyword>
<dbReference type="SUPFAM" id="SSF49854">
    <property type="entry name" value="Spermadhesin, CUB domain"/>
    <property type="match status" value="4"/>
</dbReference>
<evidence type="ECO:0000256" key="7">
    <source>
        <dbReference type="SAM" id="Phobius"/>
    </source>
</evidence>
<feature type="domain" description="CUB" evidence="9">
    <location>
        <begin position="1232"/>
        <end position="1351"/>
    </location>
</feature>
<dbReference type="SMART" id="SM00042">
    <property type="entry name" value="CUB"/>
    <property type="match status" value="4"/>
</dbReference>
<feature type="transmembrane region" description="Helical" evidence="7">
    <location>
        <begin position="1891"/>
        <end position="1912"/>
    </location>
</feature>
<evidence type="ECO:0000256" key="8">
    <source>
        <dbReference type="SAM" id="SignalP"/>
    </source>
</evidence>
<feature type="domain" description="CUB" evidence="9">
    <location>
        <begin position="456"/>
        <end position="577"/>
    </location>
</feature>
<evidence type="ECO:0000259" key="9">
    <source>
        <dbReference type="PROSITE" id="PS01180"/>
    </source>
</evidence>
<dbReference type="Proteomes" id="UP001159428">
    <property type="component" value="Unassembled WGS sequence"/>
</dbReference>
<evidence type="ECO:0000256" key="5">
    <source>
        <dbReference type="PROSITE-ProRule" id="PRU00059"/>
    </source>
</evidence>
<evidence type="ECO:0000256" key="2">
    <source>
        <dbReference type="ARBA" id="ARBA00022737"/>
    </source>
</evidence>
<keyword evidence="2" id="KW-0677">Repeat</keyword>
<evidence type="ECO:0000256" key="1">
    <source>
        <dbReference type="ARBA" id="ARBA00022729"/>
    </source>
</evidence>
<gene>
    <name evidence="11" type="ORF">PMEA_00024742</name>
</gene>
<dbReference type="SUPFAM" id="SSF141072">
    <property type="entry name" value="CalX-like"/>
    <property type="match status" value="1"/>
</dbReference>
<protein>
    <recommendedName>
        <fullName evidence="13">CUB and zona pellucida-like domain-containing protein 1</fullName>
    </recommendedName>
</protein>
<dbReference type="InterPro" id="IPR038081">
    <property type="entry name" value="CalX-like_sf"/>
</dbReference>
<comment type="caution">
    <text evidence="5">Lacks conserved residue(s) required for the propagation of feature annotation.</text>
</comment>
<dbReference type="InterPro" id="IPR035914">
    <property type="entry name" value="Sperma_CUB_dom_sf"/>
</dbReference>
<feature type="domain" description="ZP" evidence="10">
    <location>
        <begin position="157"/>
        <end position="407"/>
    </location>
</feature>
<evidence type="ECO:0008006" key="13">
    <source>
        <dbReference type="Google" id="ProtNLM"/>
    </source>
</evidence>
<dbReference type="Gene3D" id="2.60.40.4100">
    <property type="entry name" value="Zona pellucida, ZP-C domain"/>
    <property type="match status" value="3"/>
</dbReference>
<dbReference type="GO" id="GO:0016020">
    <property type="term" value="C:membrane"/>
    <property type="evidence" value="ECO:0007669"/>
    <property type="project" value="InterPro"/>
</dbReference>
<dbReference type="GO" id="GO:0007154">
    <property type="term" value="P:cell communication"/>
    <property type="evidence" value="ECO:0007669"/>
    <property type="project" value="InterPro"/>
</dbReference>
<dbReference type="Pfam" id="PF00100">
    <property type="entry name" value="Zona_pellucida"/>
    <property type="match status" value="3"/>
</dbReference>
<dbReference type="Gene3D" id="2.60.120.290">
    <property type="entry name" value="Spermadhesin, CUB domain"/>
    <property type="match status" value="4"/>
</dbReference>
<keyword evidence="7" id="KW-0812">Transmembrane</keyword>
<evidence type="ECO:0000256" key="3">
    <source>
        <dbReference type="ARBA" id="ARBA00022837"/>
    </source>
</evidence>
<keyword evidence="3" id="KW-0106">Calcium</keyword>
<proteinExistence type="predicted"/>
<feature type="compositionally biased region" description="Low complexity" evidence="6">
    <location>
        <begin position="1396"/>
        <end position="1416"/>
    </location>
</feature>
<keyword evidence="4" id="KW-1015">Disulfide bond</keyword>
<evidence type="ECO:0000259" key="10">
    <source>
        <dbReference type="PROSITE" id="PS51034"/>
    </source>
</evidence>
<dbReference type="CDD" id="cd00041">
    <property type="entry name" value="CUB"/>
    <property type="match status" value="4"/>
</dbReference>
<evidence type="ECO:0000256" key="6">
    <source>
        <dbReference type="SAM" id="MobiDB-lite"/>
    </source>
</evidence>
<evidence type="ECO:0000313" key="12">
    <source>
        <dbReference type="Proteomes" id="UP001159428"/>
    </source>
</evidence>
<comment type="caution">
    <text evidence="11">The sequence shown here is derived from an EMBL/GenBank/DDBJ whole genome shotgun (WGS) entry which is preliminary data.</text>
</comment>
<dbReference type="InterPro" id="IPR055355">
    <property type="entry name" value="ZP-C"/>
</dbReference>
<dbReference type="Gene3D" id="2.60.40.2030">
    <property type="match status" value="1"/>
</dbReference>
<keyword evidence="7" id="KW-1133">Transmembrane helix</keyword>
<dbReference type="SMART" id="SM00241">
    <property type="entry name" value="ZP"/>
    <property type="match status" value="3"/>
</dbReference>
<reference evidence="11 12" key="1">
    <citation type="submission" date="2022-05" db="EMBL/GenBank/DDBJ databases">
        <authorList>
            <consortium name="Genoscope - CEA"/>
            <person name="William W."/>
        </authorList>
    </citation>
    <scope>NUCLEOTIDE SEQUENCE [LARGE SCALE GENOMIC DNA]</scope>
</reference>
<feature type="domain" description="CUB" evidence="9">
    <location>
        <begin position="1101"/>
        <end position="1176"/>
    </location>
</feature>
<feature type="compositionally biased region" description="Polar residues" evidence="6">
    <location>
        <begin position="1542"/>
        <end position="1580"/>
    </location>
</feature>
<dbReference type="InterPro" id="IPR000859">
    <property type="entry name" value="CUB_dom"/>
</dbReference>
<dbReference type="EMBL" id="CALNXJ010000047">
    <property type="protein sequence ID" value="CAH3150350.1"/>
    <property type="molecule type" value="Genomic_DNA"/>
</dbReference>
<dbReference type="Gene3D" id="2.60.40.3210">
    <property type="entry name" value="Zona pellucida, ZP-N domain"/>
    <property type="match status" value="3"/>
</dbReference>
<dbReference type="InterPro" id="IPR001507">
    <property type="entry name" value="ZP_dom"/>
</dbReference>
<dbReference type="SMART" id="SM00237">
    <property type="entry name" value="Calx_beta"/>
    <property type="match status" value="1"/>
</dbReference>
<keyword evidence="1 8" id="KW-0732">Signal</keyword>
<sequence>MRGFILFAFLAHMCFAQDPAVFQFRSPEFDVSESALNAIVVIENVGNTAESGTLSVTVADGTAVSGEDYVPTAGLRVSFSSGEASKEVNIPIIDDDVIESDESIQLSLQLMGPSRPSARIGSPASATVKIIDNDKPPSASNGGGNITLATEAKIDIMCRPDYIEVTLKLADYPGLVVNDSVLHLEDMKCVAGYKDDEMVKFTFGLEECKTMQEDDGKKIYYKNMVYLKAGLPPNDTNIVRDHYEVIPFSCGYDKKAVLSKVSYNPQTTLVLSNAEGIGNFTYFMDMYEDGSNSETVTEFPKEVGLGQKMYFGFRVESGDSELVVFPDLCKATASSSYDSTPDHLIIDKACSRDNTLEYDYGENSEHFFNLAAFRFKENYDDVFIHCKLTVCRKGDDQSRCAKGCQPSKRRRRSTTEGLEEELSAELYVGPVKLKQSTNEEGDSGMSRVCVIIVHHCGFLTIILYASFIAVAEIRQVPGVISTPEFTDGSAGSSCTWKIQAPENFRLGITLEALKFAGPDDHLLIHDGADDRSPLMGRYGTCITGSLTLFSSGNSIFLQTVSTTFRTSNELRIAYRAIESDFCGDDTHLKGLSGVISSPNFPKNYEANEYCTWNIAAPPGYRMQFAIRFLGIEDHRYSRPGACGDDSISISESRENKTRDIKTLCGCQPLFSFVTSEETMFVTFRSYKENNWPGFYATYQALSPQECPPGNTNCPLKDSHPIGFNAQGEVCKSSAIVDSRPTDGGNITLDTEAKIDVVCQPDFIEVSLKISDFPGIVLNDSSLHLEDRNCVPGYKDNTKVTFKFGLEDCSTKHKNDGEKIYYTNKVYLKAGEAAEDEAITREHTEIIPFHCGYNKKAILSKVSYNPRVVQIITDTEGIGNFTYYMDMYEDESNKATVTEFPKEVGLGQKMYYGFRVESGDTGLVVFPDVCKATASPRFNSTPDHVIIDKACSKDNTLQYQYGQRSEHFFNLDAFRFTESFSDIYVHCKLTICRKDDDESRCAKGCQPTKRRKRSAEEDFGASLYIGPLKPKVVENDAVKKNSDDQSDSIDSTIPILGILVGVLGTLAIGLTVAVIVISRPKKIRHKLTSLPFSQTSVLCFVCSPSNTNIAIEAESPGTISKPTFPDGSSRTSCIWIIQAPENFRLVITIEALNLNGADDYLAIRDGASRFSPLIGKYGPCAKGSLTLLSSGRSAFLQLESAVYKNTDEIKISYSPTDPDDVNCENGEDPPDICGINTELRGLSGFITSPNFPSNYDANEVCLWTIVAPPGYRVQFSIHFLGIEDHRYSRPGSCGDDSISVSEYRGNSTKDISTFCGCKSLFSFVSQEEKMFLTFRSYKRNNWPGFYASYKALAPEDCPPGELDCPRKDVEQIAFNAQGQVCTIIPKNKSSQVDVKRPSSAITSSSSRSSGLPSSRATSKYRTSSKKTQENIYSSPLSPSFTLSTSQPTVHIVVTSPFLLRSMKSEHITISDSLSSYSMLTSIQAAVSPNRSETAFGKTVDGDDIRPIGQLKNSRHFSLSVSDVETSPFITSSRGTEVVASSGLYQSKSKTGETQSDHITPSKTSDSAAFRSSETTLKQPSTRDPPLTITENPLRGLAVKCSQIGMEVTISRILLPYLDINSVHLDDPSCKVSFVNNTFAVLSAPLEECGTQNSESSHYIIYQNTMTGDEKSSNTNTTITRDGKVKFEFQCSFRKLQVLSIVSYSTSRKVIHVKDGDGVGNFTFEMNMFEDSKYNIEVKQYPLVVYPGQPMYLQVNVQALDRNLLTFLEECWVTPSTDPRDKTRHTIIQHGCSRDSTLQYDYKKSPIQNFTFKAFQFREVPSERLYVHCQVVTCRESDTGSVCDRGCIKNGRRRRENRAFIMDKEVFLSLGPVSRQKQDKASEHHDLLVYVKALAWIFGTLAVILATAMIILILKRRKRNEDKNNAQILFALRKNGAQEGEEKRALRTSQQDTGT</sequence>
<feature type="region of interest" description="Disordered" evidence="6">
    <location>
        <begin position="1391"/>
        <end position="1430"/>
    </location>
</feature>
<dbReference type="InterPro" id="IPR003644">
    <property type="entry name" value="Calx_beta"/>
</dbReference>
<dbReference type="Pfam" id="PF00431">
    <property type="entry name" value="CUB"/>
    <property type="match status" value="4"/>
</dbReference>
<dbReference type="InterPro" id="IPR042235">
    <property type="entry name" value="ZP-C_dom"/>
</dbReference>
<feature type="domain" description="CUB" evidence="9">
    <location>
        <begin position="582"/>
        <end position="701"/>
    </location>
</feature>
<dbReference type="Pfam" id="PF03160">
    <property type="entry name" value="Calx-beta"/>
    <property type="match status" value="1"/>
</dbReference>
<feature type="domain" description="ZP" evidence="10">
    <location>
        <begin position="757"/>
        <end position="1007"/>
    </location>
</feature>
<dbReference type="PROSITE" id="PS51034">
    <property type="entry name" value="ZP_2"/>
    <property type="match status" value="3"/>
</dbReference>
<feature type="region of interest" description="Disordered" evidence="6">
    <location>
        <begin position="1542"/>
        <end position="1588"/>
    </location>
</feature>
<dbReference type="PROSITE" id="PS01180">
    <property type="entry name" value="CUB"/>
    <property type="match status" value="4"/>
</dbReference>
<feature type="domain" description="ZP" evidence="10">
    <location>
        <begin position="1598"/>
        <end position="1848"/>
    </location>
</feature>
<dbReference type="Pfam" id="PF23344">
    <property type="entry name" value="ZP-N"/>
    <property type="match status" value="3"/>
</dbReference>
<accession>A0AAU9XKK1</accession>
<organism evidence="11 12">
    <name type="scientific">Pocillopora meandrina</name>
    <dbReference type="NCBI Taxonomy" id="46732"/>
    <lineage>
        <taxon>Eukaryota</taxon>
        <taxon>Metazoa</taxon>
        <taxon>Cnidaria</taxon>
        <taxon>Anthozoa</taxon>
        <taxon>Hexacorallia</taxon>
        <taxon>Scleractinia</taxon>
        <taxon>Astrocoeniina</taxon>
        <taxon>Pocilloporidae</taxon>
        <taxon>Pocillopora</taxon>
    </lineage>
</organism>
<keyword evidence="7" id="KW-0472">Membrane</keyword>
<dbReference type="PANTHER" id="PTHR14002:SF43">
    <property type="entry name" value="DELTA-LIKE PROTEIN"/>
    <property type="match status" value="1"/>
</dbReference>
<evidence type="ECO:0000256" key="4">
    <source>
        <dbReference type="ARBA" id="ARBA00023157"/>
    </source>
</evidence>
<feature type="chain" id="PRO_5043336727" description="CUB and zona pellucida-like domain-containing protein 1" evidence="8">
    <location>
        <begin position="17"/>
        <end position="1953"/>
    </location>
</feature>
<name>A0AAU9XKK1_9CNID</name>
<feature type="signal peptide" evidence="8">
    <location>
        <begin position="1"/>
        <end position="16"/>
    </location>
</feature>
<evidence type="ECO:0000313" key="11">
    <source>
        <dbReference type="EMBL" id="CAH3150350.1"/>
    </source>
</evidence>
<dbReference type="PANTHER" id="PTHR14002">
    <property type="entry name" value="ENDOGLIN/TGF-BETA RECEPTOR TYPE III"/>
    <property type="match status" value="1"/>
</dbReference>